<keyword evidence="5 10" id="KW-0732">Signal</keyword>
<evidence type="ECO:0000259" key="11">
    <source>
        <dbReference type="Pfam" id="PF07715"/>
    </source>
</evidence>
<dbReference type="GO" id="GO:0030246">
    <property type="term" value="F:carbohydrate binding"/>
    <property type="evidence" value="ECO:0007669"/>
    <property type="project" value="InterPro"/>
</dbReference>
<protein>
    <submittedName>
        <fullName evidence="13">Oar protein</fullName>
    </submittedName>
</protein>
<dbReference type="PROSITE" id="PS01156">
    <property type="entry name" value="TONB_DEPENDENT_REC_2"/>
    <property type="match status" value="1"/>
</dbReference>
<dbReference type="GO" id="GO:0044718">
    <property type="term" value="P:siderophore transmembrane transport"/>
    <property type="evidence" value="ECO:0007669"/>
    <property type="project" value="TreeGrafter"/>
</dbReference>
<feature type="chain" id="PRO_5014228101" evidence="10">
    <location>
        <begin position="32"/>
        <end position="1019"/>
    </location>
</feature>
<evidence type="ECO:0000256" key="2">
    <source>
        <dbReference type="ARBA" id="ARBA00022448"/>
    </source>
</evidence>
<feature type="signal peptide" evidence="10">
    <location>
        <begin position="1"/>
        <end position="31"/>
    </location>
</feature>
<keyword evidence="4" id="KW-0812">Transmembrane</keyword>
<dbReference type="InterPro" id="IPR010917">
    <property type="entry name" value="TonB_rcpt_CS"/>
</dbReference>
<evidence type="ECO:0000313" key="13">
    <source>
        <dbReference type="EMBL" id="APG06660.1"/>
    </source>
</evidence>
<evidence type="ECO:0000313" key="14">
    <source>
        <dbReference type="Proteomes" id="UP000182987"/>
    </source>
</evidence>
<feature type="domain" description="TonB-dependent transporter Oar-like beta-barrel" evidence="12">
    <location>
        <begin position="342"/>
        <end position="609"/>
    </location>
</feature>
<dbReference type="Gene3D" id="2.170.130.10">
    <property type="entry name" value="TonB-dependent receptor, plug domain"/>
    <property type="match status" value="1"/>
</dbReference>
<dbReference type="InterPro" id="IPR013784">
    <property type="entry name" value="Carb-bd-like_fold"/>
</dbReference>
<dbReference type="InterPro" id="IPR039426">
    <property type="entry name" value="TonB-dep_rcpt-like"/>
</dbReference>
<dbReference type="Gene3D" id="2.60.40.1120">
    <property type="entry name" value="Carboxypeptidase-like, regulatory domain"/>
    <property type="match status" value="1"/>
</dbReference>
<evidence type="ECO:0000256" key="3">
    <source>
        <dbReference type="ARBA" id="ARBA00022452"/>
    </source>
</evidence>
<feature type="domain" description="TonB-dependent receptor plug" evidence="11">
    <location>
        <begin position="140"/>
        <end position="240"/>
    </location>
</feature>
<dbReference type="Pfam" id="PF13620">
    <property type="entry name" value="CarboxypepD_reg"/>
    <property type="match status" value="1"/>
</dbReference>
<dbReference type="GO" id="GO:0015344">
    <property type="term" value="F:siderophore uptake transmembrane transporter activity"/>
    <property type="evidence" value="ECO:0007669"/>
    <property type="project" value="TreeGrafter"/>
</dbReference>
<gene>
    <name evidence="13" type="ORF">BJI69_19780</name>
</gene>
<dbReference type="PANTHER" id="PTHR30069:SF46">
    <property type="entry name" value="OAR PROTEIN"/>
    <property type="match status" value="1"/>
</dbReference>
<reference evidence="14" key="1">
    <citation type="submission" date="2016-09" db="EMBL/GenBank/DDBJ databases">
        <authorList>
            <person name="Lysoe E."/>
        </authorList>
    </citation>
    <scope>NUCLEOTIDE SEQUENCE [LARGE SCALE GENOMIC DNA]</scope>
    <source>
        <strain evidence="14">LJ96T</strain>
    </source>
</reference>
<dbReference type="Pfam" id="PF07715">
    <property type="entry name" value="Plug"/>
    <property type="match status" value="1"/>
</dbReference>
<evidence type="ECO:0000256" key="10">
    <source>
        <dbReference type="SAM" id="SignalP"/>
    </source>
</evidence>
<evidence type="ECO:0000256" key="1">
    <source>
        <dbReference type="ARBA" id="ARBA00004571"/>
    </source>
</evidence>
<accession>A0A0G9HBJ2</accession>
<keyword evidence="8" id="KW-0998">Cell outer membrane</keyword>
<dbReference type="InterPro" id="IPR036942">
    <property type="entry name" value="Beta-barrel_TonB_sf"/>
</dbReference>
<dbReference type="InterPro" id="IPR012910">
    <property type="entry name" value="Plug_dom"/>
</dbReference>
<dbReference type="STRING" id="1440763.BJI69_19780"/>
<evidence type="ECO:0000256" key="4">
    <source>
        <dbReference type="ARBA" id="ARBA00022692"/>
    </source>
</evidence>
<organism evidence="13 14">
    <name type="scientific">Luteibacter rhizovicinus DSM 16549</name>
    <dbReference type="NCBI Taxonomy" id="1440763"/>
    <lineage>
        <taxon>Bacteria</taxon>
        <taxon>Pseudomonadati</taxon>
        <taxon>Pseudomonadota</taxon>
        <taxon>Gammaproteobacteria</taxon>
        <taxon>Lysobacterales</taxon>
        <taxon>Rhodanobacteraceae</taxon>
        <taxon>Luteibacter</taxon>
    </lineage>
</organism>
<feature type="domain" description="TonB-dependent transporter Oar-like beta-barrel" evidence="12">
    <location>
        <begin position="611"/>
        <end position="890"/>
    </location>
</feature>
<dbReference type="InterPro" id="IPR037066">
    <property type="entry name" value="Plug_dom_sf"/>
</dbReference>
<evidence type="ECO:0000256" key="5">
    <source>
        <dbReference type="ARBA" id="ARBA00022729"/>
    </source>
</evidence>
<dbReference type="Proteomes" id="UP000182987">
    <property type="component" value="Chromosome"/>
</dbReference>
<evidence type="ECO:0000256" key="8">
    <source>
        <dbReference type="ARBA" id="ARBA00023237"/>
    </source>
</evidence>
<dbReference type="Pfam" id="PF25183">
    <property type="entry name" value="OMP_b-brl_4"/>
    <property type="match status" value="2"/>
</dbReference>
<dbReference type="Gene3D" id="2.40.170.20">
    <property type="entry name" value="TonB-dependent receptor, beta-barrel domain"/>
    <property type="match status" value="1"/>
</dbReference>
<dbReference type="InterPro" id="IPR057601">
    <property type="entry name" value="Oar-like_b-barrel"/>
</dbReference>
<keyword evidence="2" id="KW-0813">Transport</keyword>
<keyword evidence="7" id="KW-0472">Membrane</keyword>
<dbReference type="AlphaFoldDB" id="A0A0G9HBJ2"/>
<dbReference type="KEGG" id="lrz:BJI69_19780"/>
<dbReference type="SUPFAM" id="SSF49452">
    <property type="entry name" value="Starch-binding domain-like"/>
    <property type="match status" value="1"/>
</dbReference>
<keyword evidence="6" id="KW-0798">TonB box</keyword>
<keyword evidence="14" id="KW-1185">Reference proteome</keyword>
<keyword evidence="3" id="KW-1134">Transmembrane beta strand</keyword>
<dbReference type="RefSeq" id="WP_046967592.1">
    <property type="nucleotide sequence ID" value="NZ_CP017480.1"/>
</dbReference>
<dbReference type="GO" id="GO:0009279">
    <property type="term" value="C:cell outer membrane"/>
    <property type="evidence" value="ECO:0007669"/>
    <property type="project" value="UniProtKB-SubCell"/>
</dbReference>
<dbReference type="PATRIC" id="fig|1440763.5.peg.1670"/>
<evidence type="ECO:0000256" key="7">
    <source>
        <dbReference type="ARBA" id="ARBA00023136"/>
    </source>
</evidence>
<evidence type="ECO:0000259" key="12">
    <source>
        <dbReference type="Pfam" id="PF25183"/>
    </source>
</evidence>
<evidence type="ECO:0000256" key="6">
    <source>
        <dbReference type="ARBA" id="ARBA00023077"/>
    </source>
</evidence>
<dbReference type="EMBL" id="CP017480">
    <property type="protein sequence ID" value="APG06660.1"/>
    <property type="molecule type" value="Genomic_DNA"/>
</dbReference>
<feature type="region of interest" description="Disordered" evidence="9">
    <location>
        <begin position="449"/>
        <end position="489"/>
    </location>
</feature>
<comment type="subcellular location">
    <subcellularLocation>
        <location evidence="1">Cell outer membrane</location>
        <topology evidence="1">Multi-pass membrane protein</topology>
    </subcellularLocation>
</comment>
<dbReference type="PANTHER" id="PTHR30069">
    <property type="entry name" value="TONB-DEPENDENT OUTER MEMBRANE RECEPTOR"/>
    <property type="match status" value="1"/>
</dbReference>
<dbReference type="SUPFAM" id="SSF56935">
    <property type="entry name" value="Porins"/>
    <property type="match status" value="1"/>
</dbReference>
<proteinExistence type="predicted"/>
<name>A0A0G9HBJ2_9GAMM</name>
<sequence length="1019" mass="110506">MLNSERRIRMRPSVLAVALALGMTATGTVFAQATTGAIFGQVPAAAGESVVATSDTGFSREVPVDADGRYRISNLPLGSYTVAIKRDGAVVDTRKDVQIKVGGSTDVSFAGAAIAAAAQSLDSVTVTANSLPPIDATAVDSRTVITSETLARLPLGRNAEAIALLAPGAVPGNSSLGNGRYRTVSFGGSGTSENAYYINGYNSSDPYRNLGGVGLPYGAIDQQEVYTGGYSAKYGRSDGGVISQVGKSGTNDWHFGAQVLWEPKFASSAPGSIYYKNNTLPAGYGYQSPESVGTIYRSRADNTKWTTTYSAYVGGPLIKDKLFFFVAAEAEKSEGESTASVEANPVATNHYTYNLPKYYAKLNWNINDSNILELTGIHSNDEQRGVYTGYDYDTRSSTGPTGANADTSKLESKYAIAKYTSYITDDVTLTATYGKNWTKDYLSNPTPDLGLQPYLDRPDLEDPALTGGTPRTNLNSSPDSQNPNAGSKTRGLRLDLEWQVGDHHLAGGIDNMHYDANNEGTSPSGAGYEVRYRKASPGNENVPISVSQGVGAPGGNGYYFYKQIFSTVTSMSLDQRAQYLEDRWQVTDRVLLSIGARNDRFKNFNDQGRSYVNNAAQWAPRLGASWDVFGDSTLKLYANLGRYYLALPNNVAVRGASPSTYTREYFAYSGVDQFGVPTGLTPLGGGLTSPDGEFGNPVDPESVTARDLKSQYQDEGIVGFDKMLGSEWVTGAKFTLRRLRTAIDDVCDTGKIGDKLTAEGIDPDSVTVPGCVIFNPGFTNTFSLANANGIGRTEVKMSKDDWGFADKAKRAYYALDMYLEHPFNGKWQGRIDYTFSRSYGNTEGQTKSDIGQTDISKTQDWDSALLMENSNGLLANDRTHQLKAYGAYQIAPEWLVSGNLRLASGAPKSCLGYLDGQADPDPLGYQSSYHNCNGLPSPPGKTRNPWYKQLDLAITYRPSYFENRLAFGLSVFNVSNERKPLNSFSTYESSSPQTVLNNYDLGQYYQTPRYARLTATYDF</sequence>
<evidence type="ECO:0000256" key="9">
    <source>
        <dbReference type="SAM" id="MobiDB-lite"/>
    </source>
</evidence>
<feature type="compositionally biased region" description="Polar residues" evidence="9">
    <location>
        <begin position="469"/>
        <end position="487"/>
    </location>
</feature>